<sequence>MTLENELGSPHPRFRVLWPHGGGLAMFAEFAQFLVDIPDAALLHPSAARDLGALDSKRHERLRANLEMLVAAGLWILGGGEPDSSAYILPDFDAAPRALEDRGSGGQWVTLADPREDPLIAMLATKLALPPAFAAVVVDDALDPRLDVLNRRLRAAGRPWLLLRLAGDHPTAGPLFDTSDQAPCWSCLSFRMLWNQPVRRWYHRTHPGELLPIPVAFRPSVIERELARFAAAAQRLVEARVGDAMTELRWDPPESLAHPVIRRPQCSVCGDSSLYAARAGRPLLLQPAPKAWDEDGGVRTQAPERTARALERILGPVSGLVARVVCHSGPGADVNRIFRAWFAKAPYRSELPRTEQLFQTTLGKGIAAEQSRVSAIGESLERLASNYHGDEPVIRARARELPGRSFPPAALAPYSEQQYRAFEATGDPLRKTLHGMMPASSDAVLDWTPVWSLTRSEVCFVPFTWCYANTPYDEDPRCRFFHSGGAAGNCLEEAILQGFLELVERDAVAVWWYNRQRRPAVHLESLPEELVRQLAATVGVESDYWVLDVTHDFRVPVFVAVSRQRATGKLCLGFGAHLDPRLALRRALTELCQILEIRHQHAAPFDFDAIAPEDYLFPNTEQAPRIPAIDAIPFESFNGDIADDVRTCVARAAAVGLEVLVLDNSRPDFPLRTAKVIMPGACHIFPYRAAARLYEVPVRMGWRASPLTEAELHPLELLI</sequence>
<dbReference type="Gene3D" id="3.30.40.250">
    <property type="match status" value="1"/>
</dbReference>
<dbReference type="RefSeq" id="WP_394828037.1">
    <property type="nucleotide sequence ID" value="NZ_CP089984.1"/>
</dbReference>
<dbReference type="EMBL" id="CP089984">
    <property type="protein sequence ID" value="WXB18408.1"/>
    <property type="molecule type" value="Genomic_DNA"/>
</dbReference>
<evidence type="ECO:0000313" key="2">
    <source>
        <dbReference type="EMBL" id="WXB18408.1"/>
    </source>
</evidence>
<protein>
    <submittedName>
        <fullName evidence="2">TOMM leader peptide-binding protein</fullName>
    </submittedName>
</protein>
<keyword evidence="3" id="KW-1185">Reference proteome</keyword>
<dbReference type="InterPro" id="IPR003776">
    <property type="entry name" value="YcaO-like_dom"/>
</dbReference>
<evidence type="ECO:0000313" key="3">
    <source>
        <dbReference type="Proteomes" id="UP001370348"/>
    </source>
</evidence>
<dbReference type="Gene3D" id="3.40.50.720">
    <property type="entry name" value="NAD(P)-binding Rossmann-like Domain"/>
    <property type="match status" value="1"/>
</dbReference>
<dbReference type="Gene3D" id="3.30.160.660">
    <property type="match status" value="1"/>
</dbReference>
<dbReference type="PANTHER" id="PTHR37809:SF1">
    <property type="entry name" value="RIBOSOMAL PROTEIN S12 METHYLTHIOTRANSFERASE ACCESSORY FACTOR YCAO"/>
    <property type="match status" value="1"/>
</dbReference>
<dbReference type="NCBIfam" id="TIGR03882">
    <property type="entry name" value="cyclo_dehyd_2"/>
    <property type="match status" value="1"/>
</dbReference>
<organism evidence="2 3">
    <name type="scientific">Pendulispora albinea</name>
    <dbReference type="NCBI Taxonomy" id="2741071"/>
    <lineage>
        <taxon>Bacteria</taxon>
        <taxon>Pseudomonadati</taxon>
        <taxon>Myxococcota</taxon>
        <taxon>Myxococcia</taxon>
        <taxon>Myxococcales</taxon>
        <taxon>Sorangiineae</taxon>
        <taxon>Pendulisporaceae</taxon>
        <taxon>Pendulispora</taxon>
    </lineage>
</organism>
<reference evidence="2 3" key="1">
    <citation type="submission" date="2021-12" db="EMBL/GenBank/DDBJ databases">
        <title>Discovery of the Pendulisporaceae a myxobacterial family with distinct sporulation behavior and unique specialized metabolism.</title>
        <authorList>
            <person name="Garcia R."/>
            <person name="Popoff A."/>
            <person name="Bader C.D."/>
            <person name="Loehr J."/>
            <person name="Walesch S."/>
            <person name="Walt C."/>
            <person name="Boldt J."/>
            <person name="Bunk B."/>
            <person name="Haeckl F.J.F.P.J."/>
            <person name="Gunesch A.P."/>
            <person name="Birkelbach J."/>
            <person name="Nuebel U."/>
            <person name="Pietschmann T."/>
            <person name="Bach T."/>
            <person name="Mueller R."/>
        </authorList>
    </citation>
    <scope>NUCLEOTIDE SEQUENCE [LARGE SCALE GENOMIC DNA]</scope>
    <source>
        <strain evidence="2 3">MSr11954</strain>
    </source>
</reference>
<dbReference type="PANTHER" id="PTHR37809">
    <property type="entry name" value="RIBOSOMAL PROTEIN S12 METHYLTHIOTRANSFERASE ACCESSORY FACTOR YCAO"/>
    <property type="match status" value="1"/>
</dbReference>
<dbReference type="NCBIfam" id="TIGR00702">
    <property type="entry name" value="YcaO-type kinase domain"/>
    <property type="match status" value="1"/>
</dbReference>
<proteinExistence type="predicted"/>
<dbReference type="PROSITE" id="PS51664">
    <property type="entry name" value="YCAO"/>
    <property type="match status" value="1"/>
</dbReference>
<evidence type="ECO:0000259" key="1">
    <source>
        <dbReference type="PROSITE" id="PS51664"/>
    </source>
</evidence>
<name>A0ABZ2M7C4_9BACT</name>
<dbReference type="Pfam" id="PF02624">
    <property type="entry name" value="YcaO"/>
    <property type="match status" value="1"/>
</dbReference>
<feature type="domain" description="YcaO" evidence="1">
    <location>
        <begin position="363"/>
        <end position="716"/>
    </location>
</feature>
<dbReference type="Proteomes" id="UP001370348">
    <property type="component" value="Chromosome"/>
</dbReference>
<accession>A0ABZ2M7C4</accession>
<gene>
    <name evidence="2" type="ORF">LZC94_14335</name>
</gene>
<dbReference type="InterPro" id="IPR022291">
    <property type="entry name" value="Bacteriocin_synth_cyclodeHase"/>
</dbReference>
<dbReference type="Gene3D" id="3.30.1330.230">
    <property type="match status" value="1"/>
</dbReference>